<proteinExistence type="predicted"/>
<organism evidence="2 3">
    <name type="scientific">Brassica carinata</name>
    <name type="common">Ethiopian mustard</name>
    <name type="synonym">Abyssinian cabbage</name>
    <dbReference type="NCBI Taxonomy" id="52824"/>
    <lineage>
        <taxon>Eukaryota</taxon>
        <taxon>Viridiplantae</taxon>
        <taxon>Streptophyta</taxon>
        <taxon>Embryophyta</taxon>
        <taxon>Tracheophyta</taxon>
        <taxon>Spermatophyta</taxon>
        <taxon>Magnoliopsida</taxon>
        <taxon>eudicotyledons</taxon>
        <taxon>Gunneridae</taxon>
        <taxon>Pentapetalae</taxon>
        <taxon>rosids</taxon>
        <taxon>malvids</taxon>
        <taxon>Brassicales</taxon>
        <taxon>Brassicaceae</taxon>
        <taxon>Brassiceae</taxon>
        <taxon>Brassica</taxon>
    </lineage>
</organism>
<evidence type="ECO:0000256" key="1">
    <source>
        <dbReference type="SAM" id="MobiDB-lite"/>
    </source>
</evidence>
<name>A0A8X7RGI4_BRACI</name>
<accession>A0A8X7RGI4</accession>
<gene>
    <name evidence="2" type="ORF">Bca52824_047384</name>
</gene>
<dbReference type="AlphaFoldDB" id="A0A8X7RGI4"/>
<dbReference type="Proteomes" id="UP000886595">
    <property type="component" value="Unassembled WGS sequence"/>
</dbReference>
<keyword evidence="3" id="KW-1185">Reference proteome</keyword>
<dbReference type="EMBL" id="JAAMPC010000010">
    <property type="protein sequence ID" value="KAG2287780.1"/>
    <property type="molecule type" value="Genomic_DNA"/>
</dbReference>
<protein>
    <submittedName>
        <fullName evidence="2">Uncharacterized protein</fullName>
    </submittedName>
</protein>
<evidence type="ECO:0000313" key="2">
    <source>
        <dbReference type="EMBL" id="KAG2287780.1"/>
    </source>
</evidence>
<feature type="region of interest" description="Disordered" evidence="1">
    <location>
        <begin position="56"/>
        <end position="88"/>
    </location>
</feature>
<sequence>MLLTLGISAGFTRRIFSPTGEDLLQLGRLRFSSGCAIPLERSTADLSLKVKGLTSKPPLPLEFRFSQPPEPPETPDPPPSPSFMTGLT</sequence>
<comment type="caution">
    <text evidence="2">The sequence shown here is derived from an EMBL/GenBank/DDBJ whole genome shotgun (WGS) entry which is preliminary data.</text>
</comment>
<feature type="compositionally biased region" description="Pro residues" evidence="1">
    <location>
        <begin position="68"/>
        <end position="81"/>
    </location>
</feature>
<evidence type="ECO:0000313" key="3">
    <source>
        <dbReference type="Proteomes" id="UP000886595"/>
    </source>
</evidence>
<reference evidence="2 3" key="1">
    <citation type="submission" date="2020-02" db="EMBL/GenBank/DDBJ databases">
        <authorList>
            <person name="Ma Q."/>
            <person name="Huang Y."/>
            <person name="Song X."/>
            <person name="Pei D."/>
        </authorList>
    </citation>
    <scope>NUCLEOTIDE SEQUENCE [LARGE SCALE GENOMIC DNA]</scope>
    <source>
        <strain evidence="2">Sxm20200214</strain>
        <tissue evidence="2">Leaf</tissue>
    </source>
</reference>